<proteinExistence type="predicted"/>
<dbReference type="EMBL" id="JARK01001406">
    <property type="protein sequence ID" value="EYC07454.1"/>
    <property type="molecule type" value="Genomic_DNA"/>
</dbReference>
<gene>
    <name evidence="2" type="primary">Acey_s0070.g444</name>
    <name evidence="2" type="ORF">Y032_0070g444</name>
</gene>
<dbReference type="Proteomes" id="UP000024635">
    <property type="component" value="Unassembled WGS sequence"/>
</dbReference>
<dbReference type="OrthoDB" id="5979581at2759"/>
<comment type="caution">
    <text evidence="2">The sequence shown here is derived from an EMBL/GenBank/DDBJ whole genome shotgun (WGS) entry which is preliminary data.</text>
</comment>
<dbReference type="PANTHER" id="PTHR11909">
    <property type="entry name" value="CASEIN KINASE-RELATED"/>
    <property type="match status" value="1"/>
</dbReference>
<evidence type="ECO:0000313" key="3">
    <source>
        <dbReference type="Proteomes" id="UP000024635"/>
    </source>
</evidence>
<evidence type="ECO:0000313" key="2">
    <source>
        <dbReference type="EMBL" id="EYC07454.1"/>
    </source>
</evidence>
<evidence type="ECO:0000256" key="1">
    <source>
        <dbReference type="SAM" id="MobiDB-lite"/>
    </source>
</evidence>
<reference evidence="3" key="1">
    <citation type="journal article" date="2015" name="Nat. Genet.">
        <title>The genome and transcriptome of the zoonotic hookworm Ancylostoma ceylanicum identify infection-specific gene families.</title>
        <authorList>
            <person name="Schwarz E.M."/>
            <person name="Hu Y."/>
            <person name="Antoshechkin I."/>
            <person name="Miller M.M."/>
            <person name="Sternberg P.W."/>
            <person name="Aroian R.V."/>
        </authorList>
    </citation>
    <scope>NUCLEOTIDE SEQUENCE</scope>
    <source>
        <strain evidence="3">HY135</strain>
    </source>
</reference>
<dbReference type="AlphaFoldDB" id="A0A016TWN4"/>
<dbReference type="STRING" id="53326.A0A016TWN4"/>
<keyword evidence="3" id="KW-1185">Reference proteome</keyword>
<accession>A0A016TWN4</accession>
<organism evidence="2 3">
    <name type="scientific">Ancylostoma ceylanicum</name>
    <dbReference type="NCBI Taxonomy" id="53326"/>
    <lineage>
        <taxon>Eukaryota</taxon>
        <taxon>Metazoa</taxon>
        <taxon>Ecdysozoa</taxon>
        <taxon>Nematoda</taxon>
        <taxon>Chromadorea</taxon>
        <taxon>Rhabditida</taxon>
        <taxon>Rhabditina</taxon>
        <taxon>Rhabditomorpha</taxon>
        <taxon>Strongyloidea</taxon>
        <taxon>Ancylostomatidae</taxon>
        <taxon>Ancylostomatinae</taxon>
        <taxon>Ancylostoma</taxon>
    </lineage>
</organism>
<evidence type="ECO:0008006" key="4">
    <source>
        <dbReference type="Google" id="ProtNLM"/>
    </source>
</evidence>
<feature type="region of interest" description="Disordered" evidence="1">
    <location>
        <begin position="199"/>
        <end position="219"/>
    </location>
</feature>
<sequence length="219" mass="24968">MVLPPQLPSKLWKHSKIFTGSAIYTETSNQGTIQLGGQKLTNYGSLQIYVLDFGMCRKFVHEDGTIKKPRPVAAFRGSLRYAPVSCHSKRELCRQDDCESWLYMVIEFTKGGLPWRNTTDMAKVGDEKRAARVSVAAGKRLFGGCPREYIDIMRVIDAGKFFEEPDYNKLYSLLRQAIKNTCSNEYPYDWEEMFADQVRNSKKHSSKQDKEGNGTQSAE</sequence>
<dbReference type="InterPro" id="IPR011009">
    <property type="entry name" value="Kinase-like_dom_sf"/>
</dbReference>
<dbReference type="InterPro" id="IPR050235">
    <property type="entry name" value="CK1_Ser-Thr_kinase"/>
</dbReference>
<protein>
    <recommendedName>
        <fullName evidence="4">Protein kinase domain-containing protein</fullName>
    </recommendedName>
</protein>
<dbReference type="Gene3D" id="1.10.510.10">
    <property type="entry name" value="Transferase(Phosphotransferase) domain 1"/>
    <property type="match status" value="1"/>
</dbReference>
<dbReference type="SUPFAM" id="SSF56112">
    <property type="entry name" value="Protein kinase-like (PK-like)"/>
    <property type="match status" value="1"/>
</dbReference>
<name>A0A016TWN4_9BILA</name>